<comment type="caution">
    <text evidence="2">The sequence shown here is derived from an EMBL/GenBank/DDBJ whole genome shotgun (WGS) entry which is preliminary data.</text>
</comment>
<evidence type="ECO:0000256" key="1">
    <source>
        <dbReference type="SAM" id="MobiDB-lite"/>
    </source>
</evidence>
<reference evidence="2" key="1">
    <citation type="submission" date="2021-10" db="EMBL/GenBank/DDBJ databases">
        <title>Melipona bicolor Genome sequencing and assembly.</title>
        <authorList>
            <person name="Araujo N.S."/>
            <person name="Arias M.C."/>
        </authorList>
    </citation>
    <scope>NUCLEOTIDE SEQUENCE</scope>
    <source>
        <strain evidence="2">USP_2M_L1-L4_2017</strain>
        <tissue evidence="2">Whole body</tissue>
    </source>
</reference>
<protein>
    <submittedName>
        <fullName evidence="2">Uncharacterized protein</fullName>
    </submittedName>
</protein>
<proteinExistence type="predicted"/>
<dbReference type="AlphaFoldDB" id="A0AA40FI83"/>
<sequence length="84" mass="9362">MQHGVGGPSGIRRRWETMIQTGGEKLAEEGRGEEHKRSGETENTGTHRCREVTYFIKRSSYPRQADRGWRRGGGGNEGNCEKGG</sequence>
<name>A0AA40FI83_9HYME</name>
<dbReference type="Proteomes" id="UP001177670">
    <property type="component" value="Unassembled WGS sequence"/>
</dbReference>
<feature type="region of interest" description="Disordered" evidence="1">
    <location>
        <begin position="1"/>
        <end position="84"/>
    </location>
</feature>
<gene>
    <name evidence="2" type="ORF">K0M31_013014</name>
</gene>
<keyword evidence="3" id="KW-1185">Reference proteome</keyword>
<feature type="compositionally biased region" description="Basic and acidic residues" evidence="1">
    <location>
        <begin position="25"/>
        <end position="40"/>
    </location>
</feature>
<dbReference type="EMBL" id="JAHYIQ010000035">
    <property type="protein sequence ID" value="KAK1119591.1"/>
    <property type="molecule type" value="Genomic_DNA"/>
</dbReference>
<evidence type="ECO:0000313" key="3">
    <source>
        <dbReference type="Proteomes" id="UP001177670"/>
    </source>
</evidence>
<accession>A0AA40FI83</accession>
<organism evidence="2 3">
    <name type="scientific">Melipona bicolor</name>
    <dbReference type="NCBI Taxonomy" id="60889"/>
    <lineage>
        <taxon>Eukaryota</taxon>
        <taxon>Metazoa</taxon>
        <taxon>Ecdysozoa</taxon>
        <taxon>Arthropoda</taxon>
        <taxon>Hexapoda</taxon>
        <taxon>Insecta</taxon>
        <taxon>Pterygota</taxon>
        <taxon>Neoptera</taxon>
        <taxon>Endopterygota</taxon>
        <taxon>Hymenoptera</taxon>
        <taxon>Apocrita</taxon>
        <taxon>Aculeata</taxon>
        <taxon>Apoidea</taxon>
        <taxon>Anthophila</taxon>
        <taxon>Apidae</taxon>
        <taxon>Melipona</taxon>
    </lineage>
</organism>
<evidence type="ECO:0000313" key="2">
    <source>
        <dbReference type="EMBL" id="KAK1119591.1"/>
    </source>
</evidence>